<dbReference type="InterPro" id="IPR027417">
    <property type="entry name" value="P-loop_NTPase"/>
</dbReference>
<dbReference type="SUPFAM" id="SSF52540">
    <property type="entry name" value="P-loop containing nucleoside triphosphate hydrolases"/>
    <property type="match status" value="1"/>
</dbReference>
<feature type="compositionally biased region" description="Polar residues" evidence="1">
    <location>
        <begin position="207"/>
        <end position="217"/>
    </location>
</feature>
<proteinExistence type="predicted"/>
<feature type="compositionally biased region" description="Basic and acidic residues" evidence="1">
    <location>
        <begin position="220"/>
        <end position="230"/>
    </location>
</feature>
<reference evidence="3 4" key="1">
    <citation type="submission" date="2014-07" db="EMBL/GenBank/DDBJ databases">
        <title>Methanogenic archaea and the global carbon cycle.</title>
        <authorList>
            <person name="Henriksen J.R."/>
            <person name="Luke J."/>
            <person name="Reinhart S."/>
            <person name="Benedict M.N."/>
            <person name="Youngblut N.D."/>
            <person name="Metcalf M.E."/>
            <person name="Whitaker R.J."/>
            <person name="Metcalf W.W."/>
        </authorList>
    </citation>
    <scope>NUCLEOTIDE SEQUENCE [LARGE SCALE GENOMIC DNA]</scope>
    <source>
        <strain evidence="3 4">HB-1</strain>
    </source>
</reference>
<dbReference type="GeneID" id="24830679"/>
<accession>A0A0E3S8Y0</accession>
<feature type="domain" description="AAA+ ATPase" evidence="2">
    <location>
        <begin position="246"/>
        <end position="414"/>
    </location>
</feature>
<gene>
    <name evidence="3" type="ORF">MSHOH_1476</name>
</gene>
<dbReference type="SMART" id="SM00382">
    <property type="entry name" value="AAA"/>
    <property type="match status" value="1"/>
</dbReference>
<protein>
    <recommendedName>
        <fullName evidence="2">AAA+ ATPase domain-containing protein</fullName>
    </recommendedName>
</protein>
<dbReference type="RefSeq" id="WP_048138710.1">
    <property type="nucleotide sequence ID" value="NZ_CP009516.1"/>
</dbReference>
<dbReference type="STRING" id="1434110.MSHOH_1476"/>
<evidence type="ECO:0000259" key="2">
    <source>
        <dbReference type="SMART" id="SM00382"/>
    </source>
</evidence>
<dbReference type="Proteomes" id="UP000033101">
    <property type="component" value="Chromosome"/>
</dbReference>
<dbReference type="AlphaFoldDB" id="A0A0E3S8Y0"/>
<dbReference type="KEGG" id="mhor:MSHOH_1476"/>
<sequence>MNTIQLRMKALLDLNIPSLIKIDEQTAVMRINSEWDVKVIILEKSIIYEARSKGKSYNPKKDIGVPADVISIIDALDEKYKPALLALLDEQADYSASEGKKEEPAKDPIDNLKAGGFEFTQEADALKAPEHVPPVVDSTPKETPKKRELTDEEKRMEALVIEQKKKEQEEKSRLAREENEKKLAMAEQYELERQERESREKQKSDFQKANSKSQELYSQPEDKLETAPDPKKGEVGLLDILCDLVDDDLIQIFGKTGTCKTSIAIQAALEARKAGKSVYYLDPEKNISKKKKAEMLHAGVTYYPYTPSNNNKNFESVKDLEAFHEFIKKIPKVDLLIIDSLGLPCLSVYCAGNQREQGLTLQKMMLISNTLKSYANRNNSLVIVINQPESDMNKDPNTERRSFGDKVEFFYKELLKTCFVSKSPGKTVVVVKTYRSRDYGQGTKLFTVEITDGGVKVIQ</sequence>
<evidence type="ECO:0000313" key="3">
    <source>
        <dbReference type="EMBL" id="AKB77959.1"/>
    </source>
</evidence>
<dbReference type="InterPro" id="IPR003593">
    <property type="entry name" value="AAA+_ATPase"/>
</dbReference>
<dbReference type="OrthoDB" id="140975at2157"/>
<name>A0A0E3S8Y0_9EURY</name>
<organism evidence="3 4">
    <name type="scientific">Methanosarcina horonobensis HB-1 = JCM 15518</name>
    <dbReference type="NCBI Taxonomy" id="1434110"/>
    <lineage>
        <taxon>Archaea</taxon>
        <taxon>Methanobacteriati</taxon>
        <taxon>Methanobacteriota</taxon>
        <taxon>Stenosarchaea group</taxon>
        <taxon>Methanomicrobia</taxon>
        <taxon>Methanosarcinales</taxon>
        <taxon>Methanosarcinaceae</taxon>
        <taxon>Methanosarcina</taxon>
    </lineage>
</organism>
<evidence type="ECO:0000256" key="1">
    <source>
        <dbReference type="SAM" id="MobiDB-lite"/>
    </source>
</evidence>
<dbReference type="Gene3D" id="3.40.50.300">
    <property type="entry name" value="P-loop containing nucleotide triphosphate hydrolases"/>
    <property type="match status" value="1"/>
</dbReference>
<keyword evidence="4" id="KW-1185">Reference proteome</keyword>
<feature type="compositionally biased region" description="Basic and acidic residues" evidence="1">
    <location>
        <begin position="139"/>
        <end position="206"/>
    </location>
</feature>
<dbReference type="PATRIC" id="fig|1434110.4.peg.1840"/>
<dbReference type="HOGENOM" id="CLU_595311_0_0_2"/>
<dbReference type="EMBL" id="CP009516">
    <property type="protein sequence ID" value="AKB77959.1"/>
    <property type="molecule type" value="Genomic_DNA"/>
</dbReference>
<evidence type="ECO:0000313" key="4">
    <source>
        <dbReference type="Proteomes" id="UP000033101"/>
    </source>
</evidence>
<feature type="region of interest" description="Disordered" evidence="1">
    <location>
        <begin position="124"/>
        <end position="230"/>
    </location>
</feature>